<evidence type="ECO:0000313" key="2">
    <source>
        <dbReference type="Proteomes" id="UP000824782"/>
    </source>
</evidence>
<evidence type="ECO:0000313" key="1">
    <source>
        <dbReference type="EMBL" id="KAG8562476.1"/>
    </source>
</evidence>
<keyword evidence="2" id="KW-1185">Reference proteome</keyword>
<sequence length="81" mass="9318">MNSPAIQYNSIWIYIIHYILHYSEAGEGLLPRSRVQPSPPHMASVLYLENVQKVEETRCPLLQKQDSPEPQCCCYDTGRPL</sequence>
<dbReference type="EMBL" id="WNYA01000007">
    <property type="protein sequence ID" value="KAG8562476.1"/>
    <property type="molecule type" value="Genomic_DNA"/>
</dbReference>
<dbReference type="AlphaFoldDB" id="A0AAV7ATA1"/>
<proteinExistence type="predicted"/>
<protein>
    <submittedName>
        <fullName evidence="1">Uncharacterized protein</fullName>
    </submittedName>
</protein>
<comment type="caution">
    <text evidence="1">The sequence shown here is derived from an EMBL/GenBank/DDBJ whole genome shotgun (WGS) entry which is preliminary data.</text>
</comment>
<gene>
    <name evidence="1" type="ORF">GDO81_015691</name>
</gene>
<reference evidence="1" key="1">
    <citation type="thesis" date="2020" institute="ProQuest LLC" country="789 East Eisenhower Parkway, Ann Arbor, MI, USA">
        <title>Comparative Genomics and Chromosome Evolution.</title>
        <authorList>
            <person name="Mudd A.B."/>
        </authorList>
    </citation>
    <scope>NUCLEOTIDE SEQUENCE</scope>
    <source>
        <strain evidence="1">237g6f4</strain>
        <tissue evidence="1">Blood</tissue>
    </source>
</reference>
<accession>A0AAV7ATA1</accession>
<name>A0AAV7ATA1_ENGPU</name>
<organism evidence="1 2">
    <name type="scientific">Engystomops pustulosus</name>
    <name type="common">Tungara frog</name>
    <name type="synonym">Physalaemus pustulosus</name>
    <dbReference type="NCBI Taxonomy" id="76066"/>
    <lineage>
        <taxon>Eukaryota</taxon>
        <taxon>Metazoa</taxon>
        <taxon>Chordata</taxon>
        <taxon>Craniata</taxon>
        <taxon>Vertebrata</taxon>
        <taxon>Euteleostomi</taxon>
        <taxon>Amphibia</taxon>
        <taxon>Batrachia</taxon>
        <taxon>Anura</taxon>
        <taxon>Neobatrachia</taxon>
        <taxon>Hyloidea</taxon>
        <taxon>Leptodactylidae</taxon>
        <taxon>Leiuperinae</taxon>
        <taxon>Engystomops</taxon>
    </lineage>
</organism>
<dbReference type="Proteomes" id="UP000824782">
    <property type="component" value="Unassembled WGS sequence"/>
</dbReference>